<accession>A0AAW9K112</accession>
<name>A0AAW9K112_CARML</name>
<dbReference type="PROSITE" id="PS00095">
    <property type="entry name" value="C5_MTASE_2"/>
    <property type="match status" value="1"/>
</dbReference>
<dbReference type="PANTHER" id="PTHR10629">
    <property type="entry name" value="CYTOSINE-SPECIFIC METHYLTRANSFERASE"/>
    <property type="match status" value="1"/>
</dbReference>
<evidence type="ECO:0000313" key="8">
    <source>
        <dbReference type="EMBL" id="MDZ5760534.1"/>
    </source>
</evidence>
<dbReference type="InterPro" id="IPR050390">
    <property type="entry name" value="C5-Methyltransferase"/>
</dbReference>
<dbReference type="NCBIfam" id="TIGR00675">
    <property type="entry name" value="dcm"/>
    <property type="match status" value="1"/>
</dbReference>
<dbReference type="EMBL" id="JAVBVO010000005">
    <property type="protein sequence ID" value="MDZ5760534.1"/>
    <property type="molecule type" value="Genomic_DNA"/>
</dbReference>
<protein>
    <recommendedName>
        <fullName evidence="1">DNA (cytosine-5-)-methyltransferase</fullName>
        <ecNumber evidence="1">2.1.1.37</ecNumber>
    </recommendedName>
</protein>
<dbReference type="PANTHER" id="PTHR10629:SF52">
    <property type="entry name" value="DNA (CYTOSINE-5)-METHYLTRANSFERASE 1"/>
    <property type="match status" value="1"/>
</dbReference>
<dbReference type="PROSITE" id="PS51679">
    <property type="entry name" value="SAM_MT_C5"/>
    <property type="match status" value="1"/>
</dbReference>
<proteinExistence type="inferred from homology"/>
<evidence type="ECO:0000256" key="4">
    <source>
        <dbReference type="ARBA" id="ARBA00022691"/>
    </source>
</evidence>
<dbReference type="InterPro" id="IPR001525">
    <property type="entry name" value="C5_MeTfrase"/>
</dbReference>
<evidence type="ECO:0000313" key="9">
    <source>
        <dbReference type="Proteomes" id="UP001290462"/>
    </source>
</evidence>
<dbReference type="Gene3D" id="3.40.50.150">
    <property type="entry name" value="Vaccinia Virus protein VP39"/>
    <property type="match status" value="1"/>
</dbReference>
<reference evidence="8" key="1">
    <citation type="submission" date="2023-08" db="EMBL/GenBank/DDBJ databases">
        <title>Genomic characterization of piscicolin 126 produced by Carnobacterium maltaromaticum CM22 strain isolated from salmon (Salmo salar).</title>
        <authorList>
            <person name="Gonzalez-Gragera E."/>
            <person name="Garcia-Lopez J.D."/>
            <person name="Teso-Perez C."/>
            <person name="Gimenez-Hernandez I."/>
            <person name="Peralta-Sanchez J.M."/>
            <person name="Valdivia E."/>
            <person name="Montalban-Lopez M."/>
            <person name="Martin-Platero A.M."/>
            <person name="Banos A."/>
            <person name="Martinez-Bueno M."/>
        </authorList>
    </citation>
    <scope>NUCLEOTIDE SEQUENCE</scope>
    <source>
        <strain evidence="8">CM22</strain>
    </source>
</reference>
<keyword evidence="5" id="KW-0680">Restriction system</keyword>
<comment type="similarity">
    <text evidence="6 7">Belongs to the class I-like SAM-binding methyltransferase superfamily. C5-methyltransferase family.</text>
</comment>
<dbReference type="GO" id="GO:0009307">
    <property type="term" value="P:DNA restriction-modification system"/>
    <property type="evidence" value="ECO:0007669"/>
    <property type="project" value="UniProtKB-KW"/>
</dbReference>
<dbReference type="CDD" id="cd00315">
    <property type="entry name" value="Cyt_C5_DNA_methylase"/>
    <property type="match status" value="1"/>
</dbReference>
<keyword evidence="4 6" id="KW-0949">S-adenosyl-L-methionine</keyword>
<dbReference type="AlphaFoldDB" id="A0AAW9K112"/>
<sequence>MKEELNKSKFVSSSSFSTEAVREILLSKISEENEKIKKLNVPNIDYSSLNYNSKKINVVSLFSGAGGLDLGMELAGIYSNSNGLPESPMELLNDRNKYEKKRKESLFNIVYSNDMFKEANETYVSNFPKHIYKHNMDIRKIPNFPECQLMIGGFPCPGFSAAGPRLIDDERNFLYIHFIRALMQSQPDFFIAENVKGLMTLAKGEVFKQVIQDFSSAGYEVEAFLVNSRDYGVPQLRERVFMIGVHKEKVSNDFKYELPSPTNGVNKSEKSFVTLKDAIYDLIDEPGDYFEGSFSPIYLSRNRKKKWEDQSFTIQASGRQAPLHPSGSPMEKIDKDIWKLVGKHNRRLSVKEAARIQTFPDWFKFSDGGNIKVTKNHRLNIQYKQIGNAVPVKLGFEMLLPIAKYMKKNLKN</sequence>
<gene>
    <name evidence="8" type="ORF">RAK27_17980</name>
</gene>
<dbReference type="InterPro" id="IPR031303">
    <property type="entry name" value="C5_meth_CS"/>
</dbReference>
<dbReference type="GO" id="GO:0003886">
    <property type="term" value="F:DNA (cytosine-5-)-methyltransferase activity"/>
    <property type="evidence" value="ECO:0007669"/>
    <property type="project" value="UniProtKB-EC"/>
</dbReference>
<keyword evidence="3 6" id="KW-0808">Transferase</keyword>
<dbReference type="SUPFAM" id="SSF53335">
    <property type="entry name" value="S-adenosyl-L-methionine-dependent methyltransferases"/>
    <property type="match status" value="1"/>
</dbReference>
<evidence type="ECO:0000256" key="7">
    <source>
        <dbReference type="RuleBase" id="RU000416"/>
    </source>
</evidence>
<dbReference type="RefSeq" id="WP_322809706.1">
    <property type="nucleotide sequence ID" value="NZ_JAVBVO010000005.1"/>
</dbReference>
<evidence type="ECO:0000256" key="1">
    <source>
        <dbReference type="ARBA" id="ARBA00011975"/>
    </source>
</evidence>
<evidence type="ECO:0000256" key="2">
    <source>
        <dbReference type="ARBA" id="ARBA00022603"/>
    </source>
</evidence>
<dbReference type="EC" id="2.1.1.37" evidence="1"/>
<dbReference type="PRINTS" id="PR00105">
    <property type="entry name" value="C5METTRFRASE"/>
</dbReference>
<dbReference type="Gene3D" id="3.90.120.10">
    <property type="entry name" value="DNA Methylase, subunit A, domain 2"/>
    <property type="match status" value="1"/>
</dbReference>
<feature type="active site" evidence="6">
    <location>
        <position position="156"/>
    </location>
</feature>
<dbReference type="Proteomes" id="UP001290462">
    <property type="component" value="Unassembled WGS sequence"/>
</dbReference>
<keyword evidence="2 6" id="KW-0489">Methyltransferase</keyword>
<evidence type="ECO:0000256" key="5">
    <source>
        <dbReference type="ARBA" id="ARBA00022747"/>
    </source>
</evidence>
<dbReference type="InterPro" id="IPR029063">
    <property type="entry name" value="SAM-dependent_MTases_sf"/>
</dbReference>
<dbReference type="GO" id="GO:0044027">
    <property type="term" value="P:negative regulation of gene expression via chromosomal CpG island methylation"/>
    <property type="evidence" value="ECO:0007669"/>
    <property type="project" value="TreeGrafter"/>
</dbReference>
<comment type="caution">
    <text evidence="8">The sequence shown here is derived from an EMBL/GenBank/DDBJ whole genome shotgun (WGS) entry which is preliminary data.</text>
</comment>
<evidence type="ECO:0000256" key="3">
    <source>
        <dbReference type="ARBA" id="ARBA00022679"/>
    </source>
</evidence>
<dbReference type="Pfam" id="PF00145">
    <property type="entry name" value="DNA_methylase"/>
    <property type="match status" value="1"/>
</dbReference>
<dbReference type="GO" id="GO:0003677">
    <property type="term" value="F:DNA binding"/>
    <property type="evidence" value="ECO:0007669"/>
    <property type="project" value="TreeGrafter"/>
</dbReference>
<evidence type="ECO:0000256" key="6">
    <source>
        <dbReference type="PROSITE-ProRule" id="PRU01016"/>
    </source>
</evidence>
<dbReference type="GO" id="GO:0032259">
    <property type="term" value="P:methylation"/>
    <property type="evidence" value="ECO:0007669"/>
    <property type="project" value="UniProtKB-KW"/>
</dbReference>
<organism evidence="8 9">
    <name type="scientific">Carnobacterium maltaromaticum</name>
    <name type="common">Carnobacterium piscicola</name>
    <dbReference type="NCBI Taxonomy" id="2751"/>
    <lineage>
        <taxon>Bacteria</taxon>
        <taxon>Bacillati</taxon>
        <taxon>Bacillota</taxon>
        <taxon>Bacilli</taxon>
        <taxon>Lactobacillales</taxon>
        <taxon>Carnobacteriaceae</taxon>
        <taxon>Carnobacterium</taxon>
    </lineage>
</organism>